<organism evidence="2 3">
    <name type="scientific">Emericella nidulans (strain FGSC A4 / ATCC 38163 / CBS 112.46 / NRRL 194 / M139)</name>
    <name type="common">Aspergillus nidulans</name>
    <dbReference type="NCBI Taxonomy" id="227321"/>
    <lineage>
        <taxon>Eukaryota</taxon>
        <taxon>Fungi</taxon>
        <taxon>Dikarya</taxon>
        <taxon>Ascomycota</taxon>
        <taxon>Pezizomycotina</taxon>
        <taxon>Eurotiomycetes</taxon>
        <taxon>Eurotiomycetidae</taxon>
        <taxon>Eurotiales</taxon>
        <taxon>Aspergillaceae</taxon>
        <taxon>Aspergillus</taxon>
        <taxon>Aspergillus subgen. Nidulantes</taxon>
    </lineage>
</organism>
<dbReference type="GeneID" id="2871620"/>
<evidence type="ECO:0000259" key="1">
    <source>
        <dbReference type="Pfam" id="PF00583"/>
    </source>
</evidence>
<dbReference type="OrthoDB" id="10039976at2759"/>
<reference evidence="3" key="2">
    <citation type="journal article" date="2009" name="Fungal Genet. Biol.">
        <title>The 2008 update of the Aspergillus nidulans genome annotation: a community effort.</title>
        <authorList>
            <person name="Wortman J.R."/>
            <person name="Gilsenan J.M."/>
            <person name="Joardar V."/>
            <person name="Deegan J."/>
            <person name="Clutterbuck J."/>
            <person name="Andersen M.R."/>
            <person name="Archer D."/>
            <person name="Bencina M."/>
            <person name="Braus G."/>
            <person name="Coutinho P."/>
            <person name="von Dohren H."/>
            <person name="Doonan J."/>
            <person name="Driessen A.J."/>
            <person name="Durek P."/>
            <person name="Espeso E."/>
            <person name="Fekete E."/>
            <person name="Flipphi M."/>
            <person name="Estrada C.G."/>
            <person name="Geysens S."/>
            <person name="Goldman G."/>
            <person name="de Groot P.W."/>
            <person name="Hansen K."/>
            <person name="Harris S.D."/>
            <person name="Heinekamp T."/>
            <person name="Helmstaedt K."/>
            <person name="Henrissat B."/>
            <person name="Hofmann G."/>
            <person name="Homan T."/>
            <person name="Horio T."/>
            <person name="Horiuchi H."/>
            <person name="James S."/>
            <person name="Jones M."/>
            <person name="Karaffa L."/>
            <person name="Karanyi Z."/>
            <person name="Kato M."/>
            <person name="Keller N."/>
            <person name="Kelly D.E."/>
            <person name="Kiel J.A."/>
            <person name="Kim J.M."/>
            <person name="van der Klei I.J."/>
            <person name="Klis F.M."/>
            <person name="Kovalchuk A."/>
            <person name="Krasevec N."/>
            <person name="Kubicek C.P."/>
            <person name="Liu B."/>
            <person name="Maccabe A."/>
            <person name="Meyer V."/>
            <person name="Mirabito P."/>
            <person name="Miskei M."/>
            <person name="Mos M."/>
            <person name="Mullins J."/>
            <person name="Nelson D.R."/>
            <person name="Nielsen J."/>
            <person name="Oakley B.R."/>
            <person name="Osmani S.A."/>
            <person name="Pakula T."/>
            <person name="Paszewski A."/>
            <person name="Paulsen I."/>
            <person name="Pilsyk S."/>
            <person name="Pocsi I."/>
            <person name="Punt P.J."/>
            <person name="Ram A.F."/>
            <person name="Ren Q."/>
            <person name="Robellet X."/>
            <person name="Robson G."/>
            <person name="Seiboth B."/>
            <person name="van Solingen P."/>
            <person name="Specht T."/>
            <person name="Sun J."/>
            <person name="Taheri-Talesh N."/>
            <person name="Takeshita N."/>
            <person name="Ussery D."/>
            <person name="vanKuyk P.A."/>
            <person name="Visser H."/>
            <person name="van de Vondervoort P.J."/>
            <person name="de Vries R.P."/>
            <person name="Walton J."/>
            <person name="Xiang X."/>
            <person name="Xiong Y."/>
            <person name="Zeng A.P."/>
            <person name="Brandt B.W."/>
            <person name="Cornell M.J."/>
            <person name="van den Hondel C.A."/>
            <person name="Visser J."/>
            <person name="Oliver S.G."/>
            <person name="Turner G."/>
        </authorList>
    </citation>
    <scope>GENOME REANNOTATION</scope>
    <source>
        <strain evidence="3">FGSC A4 / ATCC 38163 / CBS 112.46 / NRRL 194 / M139</strain>
    </source>
</reference>
<sequence>MSLPKNPQQWTRQPFLISTDKSLLSVSAINAAFALESLYWAYPLPESVLQDMIDNSFCFGLYKTPSPSPETATPSFINNVPENESERPQMQQIGFARLITDNCTIAYLSDVYILPEYQGLGLGGWMLDCVDELVKPLPHLRWFLLRTGEERSLSAYRARYGMDVLDNGDISRGALFMGRRGGGNRV</sequence>
<dbReference type="eggNOG" id="ENOG502SYW6">
    <property type="taxonomic scope" value="Eukaryota"/>
</dbReference>
<dbReference type="VEuPathDB" id="FungiDB:AN5330"/>
<dbReference type="HOGENOM" id="CLU_086503_2_0_1"/>
<protein>
    <submittedName>
        <fullName evidence="2">GNAT family N-acetyltransferase, putative (AFU_orthologue AFUA_6G03350)</fullName>
    </submittedName>
</protein>
<evidence type="ECO:0000313" key="3">
    <source>
        <dbReference type="Proteomes" id="UP000000560"/>
    </source>
</evidence>
<dbReference type="InterPro" id="IPR053144">
    <property type="entry name" value="Acetyltransferase_Butenolide"/>
</dbReference>
<dbReference type="GO" id="GO:0016747">
    <property type="term" value="F:acyltransferase activity, transferring groups other than amino-acyl groups"/>
    <property type="evidence" value="ECO:0007669"/>
    <property type="project" value="InterPro"/>
</dbReference>
<dbReference type="PANTHER" id="PTHR43233">
    <property type="entry name" value="FAMILY N-ACETYLTRANSFERASE, PUTATIVE (AFU_ORTHOLOGUE AFUA_6G03350)-RELATED"/>
    <property type="match status" value="1"/>
</dbReference>
<dbReference type="SUPFAM" id="SSF55729">
    <property type="entry name" value="Acyl-CoA N-acyltransferases (Nat)"/>
    <property type="match status" value="1"/>
</dbReference>
<accession>Q5B2A0</accession>
<dbReference type="EMBL" id="BN001305">
    <property type="protein sequence ID" value="CBF82090.1"/>
    <property type="molecule type" value="Genomic_DNA"/>
</dbReference>
<dbReference type="RefSeq" id="XP_662934.1">
    <property type="nucleotide sequence ID" value="XM_657842.1"/>
</dbReference>
<dbReference type="CDD" id="cd04301">
    <property type="entry name" value="NAT_SF"/>
    <property type="match status" value="1"/>
</dbReference>
<dbReference type="InterPro" id="IPR016181">
    <property type="entry name" value="Acyl_CoA_acyltransferase"/>
</dbReference>
<gene>
    <name evidence="2" type="ORF">ANIA_05330</name>
</gene>
<dbReference type="KEGG" id="ani:ANIA_05330"/>
<feature type="domain" description="N-acetyltransferase" evidence="1">
    <location>
        <begin position="93"/>
        <end position="137"/>
    </location>
</feature>
<dbReference type="AlphaFoldDB" id="Q5B2A0"/>
<dbReference type="PANTHER" id="PTHR43233:SF1">
    <property type="entry name" value="FAMILY N-ACETYLTRANSFERASE, PUTATIVE (AFU_ORTHOLOGUE AFUA_6G03350)-RELATED"/>
    <property type="match status" value="1"/>
</dbReference>
<dbReference type="Proteomes" id="UP000000560">
    <property type="component" value="Chromosome V"/>
</dbReference>
<accession>C8VGU7</accession>
<evidence type="ECO:0000313" key="2">
    <source>
        <dbReference type="EMBL" id="CBF82090.1"/>
    </source>
</evidence>
<proteinExistence type="predicted"/>
<keyword evidence="3" id="KW-1185">Reference proteome</keyword>
<dbReference type="Gene3D" id="3.40.630.30">
    <property type="match status" value="1"/>
</dbReference>
<dbReference type="Pfam" id="PF00583">
    <property type="entry name" value="Acetyltransf_1"/>
    <property type="match status" value="1"/>
</dbReference>
<dbReference type="InterPro" id="IPR000182">
    <property type="entry name" value="GNAT_dom"/>
</dbReference>
<reference evidence="3" key="1">
    <citation type="journal article" date="2005" name="Nature">
        <title>Sequencing of Aspergillus nidulans and comparative analysis with A. fumigatus and A. oryzae.</title>
        <authorList>
            <person name="Galagan J.E."/>
            <person name="Calvo S.E."/>
            <person name="Cuomo C."/>
            <person name="Ma L.J."/>
            <person name="Wortman J.R."/>
            <person name="Batzoglou S."/>
            <person name="Lee S.I."/>
            <person name="Basturkmen M."/>
            <person name="Spevak C.C."/>
            <person name="Clutterbuck J."/>
            <person name="Kapitonov V."/>
            <person name="Jurka J."/>
            <person name="Scazzocchio C."/>
            <person name="Farman M."/>
            <person name="Butler J."/>
            <person name="Purcell S."/>
            <person name="Harris S."/>
            <person name="Braus G.H."/>
            <person name="Draht O."/>
            <person name="Busch S."/>
            <person name="D'Enfert C."/>
            <person name="Bouchier C."/>
            <person name="Goldman G.H."/>
            <person name="Bell-Pedersen D."/>
            <person name="Griffiths-Jones S."/>
            <person name="Doonan J.H."/>
            <person name="Yu J."/>
            <person name="Vienken K."/>
            <person name="Pain A."/>
            <person name="Freitag M."/>
            <person name="Selker E.U."/>
            <person name="Archer D.B."/>
            <person name="Penalva M.A."/>
            <person name="Oakley B.R."/>
            <person name="Momany M."/>
            <person name="Tanaka T."/>
            <person name="Kumagai T."/>
            <person name="Asai K."/>
            <person name="Machida M."/>
            <person name="Nierman W.C."/>
            <person name="Denning D.W."/>
            <person name="Caddick M."/>
            <person name="Hynes M."/>
            <person name="Paoletti M."/>
            <person name="Fischer R."/>
            <person name="Miller B."/>
            <person name="Dyer P."/>
            <person name="Sachs M.S."/>
            <person name="Osmani S.A."/>
            <person name="Birren B.W."/>
        </authorList>
    </citation>
    <scope>NUCLEOTIDE SEQUENCE [LARGE SCALE GENOMIC DNA]</scope>
    <source>
        <strain evidence="3">FGSC A4 / ATCC 38163 / CBS 112.46 / NRRL 194 / M139</strain>
    </source>
</reference>
<dbReference type="OMA" id="DMVWWAG"/>
<name>Q5B2A0_EMENI</name>
<dbReference type="InParanoid" id="Q5B2A0"/>